<name>A0AAD8VSG7_LOLMU</name>
<keyword evidence="3" id="KW-1185">Reference proteome</keyword>
<feature type="transmembrane region" description="Helical" evidence="1">
    <location>
        <begin position="15"/>
        <end position="36"/>
    </location>
</feature>
<evidence type="ECO:0000313" key="3">
    <source>
        <dbReference type="Proteomes" id="UP001231189"/>
    </source>
</evidence>
<keyword evidence="1" id="KW-1133">Transmembrane helix</keyword>
<dbReference type="Proteomes" id="UP001231189">
    <property type="component" value="Unassembled WGS sequence"/>
</dbReference>
<keyword evidence="1" id="KW-0472">Membrane</keyword>
<keyword evidence="1" id="KW-0812">Transmembrane</keyword>
<gene>
    <name evidence="2" type="ORF">QYE76_020715</name>
</gene>
<comment type="caution">
    <text evidence="2">The sequence shown here is derived from an EMBL/GenBank/DDBJ whole genome shotgun (WGS) entry which is preliminary data.</text>
</comment>
<dbReference type="EMBL" id="JAUUTY010000006">
    <property type="protein sequence ID" value="KAK1615198.1"/>
    <property type="molecule type" value="Genomic_DNA"/>
</dbReference>
<accession>A0AAD8VSG7</accession>
<organism evidence="2 3">
    <name type="scientific">Lolium multiflorum</name>
    <name type="common">Italian ryegrass</name>
    <name type="synonym">Lolium perenne subsp. multiflorum</name>
    <dbReference type="NCBI Taxonomy" id="4521"/>
    <lineage>
        <taxon>Eukaryota</taxon>
        <taxon>Viridiplantae</taxon>
        <taxon>Streptophyta</taxon>
        <taxon>Embryophyta</taxon>
        <taxon>Tracheophyta</taxon>
        <taxon>Spermatophyta</taxon>
        <taxon>Magnoliopsida</taxon>
        <taxon>Liliopsida</taxon>
        <taxon>Poales</taxon>
        <taxon>Poaceae</taxon>
        <taxon>BOP clade</taxon>
        <taxon>Pooideae</taxon>
        <taxon>Poodae</taxon>
        <taxon>Poeae</taxon>
        <taxon>Poeae Chloroplast Group 2 (Poeae type)</taxon>
        <taxon>Loliodinae</taxon>
        <taxon>Loliinae</taxon>
        <taxon>Lolium</taxon>
    </lineage>
</organism>
<sequence length="90" mass="9673">MWTTAAPLMPLDDAITLGLAVTSVLASIFHMSKAILGRIPAKLSVFGTWSAKLKVTVYAERQDTTCRVNSNGVSRSNPGAWLVLLPDDNT</sequence>
<dbReference type="AlphaFoldDB" id="A0AAD8VSG7"/>
<evidence type="ECO:0000256" key="1">
    <source>
        <dbReference type="SAM" id="Phobius"/>
    </source>
</evidence>
<proteinExistence type="predicted"/>
<evidence type="ECO:0000313" key="2">
    <source>
        <dbReference type="EMBL" id="KAK1615198.1"/>
    </source>
</evidence>
<protein>
    <submittedName>
        <fullName evidence="2">Uncharacterized protein</fullName>
    </submittedName>
</protein>
<reference evidence="2" key="1">
    <citation type="submission" date="2023-07" db="EMBL/GenBank/DDBJ databases">
        <title>A chromosome-level genome assembly of Lolium multiflorum.</title>
        <authorList>
            <person name="Chen Y."/>
            <person name="Copetti D."/>
            <person name="Kolliker R."/>
            <person name="Studer B."/>
        </authorList>
    </citation>
    <scope>NUCLEOTIDE SEQUENCE</scope>
    <source>
        <strain evidence="2">02402/16</strain>
        <tissue evidence="2">Leaf</tissue>
    </source>
</reference>